<reference evidence="1" key="1">
    <citation type="submission" date="2018-02" db="EMBL/GenBank/DDBJ databases">
        <title>Rhizophora mucronata_Transcriptome.</title>
        <authorList>
            <person name="Meera S.P."/>
            <person name="Sreeshan A."/>
            <person name="Augustine A."/>
        </authorList>
    </citation>
    <scope>NUCLEOTIDE SEQUENCE</scope>
    <source>
        <tissue evidence="1">Leaf</tissue>
    </source>
</reference>
<protein>
    <submittedName>
        <fullName evidence="1">Uncharacterized protein</fullName>
    </submittedName>
</protein>
<name>A0A2P2PPS4_RHIMU</name>
<dbReference type="AlphaFoldDB" id="A0A2P2PPS4"/>
<organism evidence="1">
    <name type="scientific">Rhizophora mucronata</name>
    <name type="common">Asiatic mangrove</name>
    <dbReference type="NCBI Taxonomy" id="61149"/>
    <lineage>
        <taxon>Eukaryota</taxon>
        <taxon>Viridiplantae</taxon>
        <taxon>Streptophyta</taxon>
        <taxon>Embryophyta</taxon>
        <taxon>Tracheophyta</taxon>
        <taxon>Spermatophyta</taxon>
        <taxon>Magnoliopsida</taxon>
        <taxon>eudicotyledons</taxon>
        <taxon>Gunneridae</taxon>
        <taxon>Pentapetalae</taxon>
        <taxon>rosids</taxon>
        <taxon>fabids</taxon>
        <taxon>Malpighiales</taxon>
        <taxon>Rhizophoraceae</taxon>
        <taxon>Rhizophora</taxon>
    </lineage>
</organism>
<proteinExistence type="predicted"/>
<evidence type="ECO:0000313" key="1">
    <source>
        <dbReference type="EMBL" id="MBX56691.1"/>
    </source>
</evidence>
<dbReference type="EMBL" id="GGEC01076207">
    <property type="protein sequence ID" value="MBX56691.1"/>
    <property type="molecule type" value="Transcribed_RNA"/>
</dbReference>
<accession>A0A2P2PPS4</accession>
<sequence>MHEKNRGSKVNLMHKCKLIFLLSHF</sequence>